<evidence type="ECO:0000313" key="2">
    <source>
        <dbReference type="EMBL" id="MBS9524325.1"/>
    </source>
</evidence>
<dbReference type="InterPro" id="IPR007361">
    <property type="entry name" value="DUF427"/>
</dbReference>
<dbReference type="Pfam" id="PF04248">
    <property type="entry name" value="NTP_transf_9"/>
    <property type="match status" value="1"/>
</dbReference>
<dbReference type="PANTHER" id="PTHR34310">
    <property type="entry name" value="DUF427 DOMAIN PROTEIN (AFU_ORTHOLOGUE AFUA_3G02220)"/>
    <property type="match status" value="1"/>
</dbReference>
<comment type="caution">
    <text evidence="2">The sequence shown here is derived from an EMBL/GenBank/DDBJ whole genome shotgun (WGS) entry which is preliminary data.</text>
</comment>
<gene>
    <name evidence="2" type="ORF">KI659_09885</name>
</gene>
<dbReference type="AlphaFoldDB" id="A0AAP2CKR0"/>
<organism evidence="2 3">
    <name type="scientific">Litoribacter ruber</name>
    <dbReference type="NCBI Taxonomy" id="702568"/>
    <lineage>
        <taxon>Bacteria</taxon>
        <taxon>Pseudomonadati</taxon>
        <taxon>Bacteroidota</taxon>
        <taxon>Cytophagia</taxon>
        <taxon>Cytophagales</taxon>
        <taxon>Cyclobacteriaceae</taxon>
        <taxon>Litoribacter</taxon>
    </lineage>
</organism>
<dbReference type="Proteomes" id="UP001319104">
    <property type="component" value="Unassembled WGS sequence"/>
</dbReference>
<dbReference type="RefSeq" id="WP_213945182.1">
    <property type="nucleotide sequence ID" value="NZ_JAHBGI010000001.1"/>
</dbReference>
<proteinExistence type="predicted"/>
<accession>A0AAP2CKR0</accession>
<evidence type="ECO:0000259" key="1">
    <source>
        <dbReference type="Pfam" id="PF04248"/>
    </source>
</evidence>
<feature type="domain" description="DUF427" evidence="1">
    <location>
        <begin position="1"/>
        <end position="88"/>
    </location>
</feature>
<dbReference type="InterPro" id="IPR038694">
    <property type="entry name" value="DUF427_sf"/>
</dbReference>
<protein>
    <submittedName>
        <fullName evidence="2">DUF427 domain-containing protein</fullName>
    </submittedName>
</protein>
<dbReference type="PANTHER" id="PTHR34310:SF5">
    <property type="entry name" value="DUF427 DOMAIN PROTEIN (AFU_ORTHOLOGUE AFUA_3G02220)"/>
    <property type="match status" value="1"/>
</dbReference>
<dbReference type="Gene3D" id="2.170.150.40">
    <property type="entry name" value="Domain of unknown function (DUF427)"/>
    <property type="match status" value="1"/>
</dbReference>
<name>A0AAP2CKR0_9BACT</name>
<keyword evidence="3" id="KW-1185">Reference proteome</keyword>
<dbReference type="EMBL" id="JAHCMY010000004">
    <property type="protein sequence ID" value="MBS9524325.1"/>
    <property type="molecule type" value="Genomic_DNA"/>
</dbReference>
<evidence type="ECO:0000313" key="3">
    <source>
        <dbReference type="Proteomes" id="UP001319104"/>
    </source>
</evidence>
<sequence length="94" mass="10768">MKAIWKDTVLAESNETILLENNHYFPAKSVNMQYLKESANTSTCPWKGHAKYYHVEVNGEQNDNSAWYYPEPKAAAEDIKGHIAFYKGVEIVTE</sequence>
<reference evidence="2 3" key="1">
    <citation type="submission" date="2021-05" db="EMBL/GenBank/DDBJ databases">
        <authorList>
            <person name="Zhang Z.D."/>
            <person name="Osman G."/>
        </authorList>
    </citation>
    <scope>NUCLEOTIDE SEQUENCE [LARGE SCALE GENOMIC DNA]</scope>
    <source>
        <strain evidence="2 3">KCTC 32217</strain>
    </source>
</reference>